<gene>
    <name evidence="6" type="ORF">G4B88_015208</name>
</gene>
<dbReference type="PROSITE" id="PS01009">
    <property type="entry name" value="CRISP_1"/>
    <property type="match status" value="1"/>
</dbReference>
<dbReference type="InterPro" id="IPR001283">
    <property type="entry name" value="CRISP-related"/>
</dbReference>
<dbReference type="PANTHER" id="PTHR10334">
    <property type="entry name" value="CYSTEINE-RICH SECRETORY PROTEIN-RELATED"/>
    <property type="match status" value="1"/>
</dbReference>
<evidence type="ECO:0000256" key="1">
    <source>
        <dbReference type="ARBA" id="ARBA00003143"/>
    </source>
</evidence>
<comment type="function">
    <text evidence="1">Probably involved in the defense reaction of plants against pathogens.</text>
</comment>
<organism evidence="6 7">
    <name type="scientific">Cannabis sativa</name>
    <name type="common">Hemp</name>
    <name type="synonym">Marijuana</name>
    <dbReference type="NCBI Taxonomy" id="3483"/>
    <lineage>
        <taxon>Eukaryota</taxon>
        <taxon>Viridiplantae</taxon>
        <taxon>Streptophyta</taxon>
        <taxon>Embryophyta</taxon>
        <taxon>Tracheophyta</taxon>
        <taxon>Spermatophyta</taxon>
        <taxon>Magnoliopsida</taxon>
        <taxon>eudicotyledons</taxon>
        <taxon>Gunneridae</taxon>
        <taxon>Pentapetalae</taxon>
        <taxon>rosids</taxon>
        <taxon>fabids</taxon>
        <taxon>Rosales</taxon>
        <taxon>Cannabaceae</taxon>
        <taxon>Cannabis</taxon>
    </lineage>
</organism>
<dbReference type="AlphaFoldDB" id="A0A7J6HBW4"/>
<feature type="compositionally biased region" description="Pro residues" evidence="3">
    <location>
        <begin position="219"/>
        <end position="229"/>
    </location>
</feature>
<evidence type="ECO:0000313" key="7">
    <source>
        <dbReference type="Proteomes" id="UP000583929"/>
    </source>
</evidence>
<accession>A0A7J6HBW4</accession>
<dbReference type="CDD" id="cd05381">
    <property type="entry name" value="CAP_PR-1"/>
    <property type="match status" value="1"/>
</dbReference>
<dbReference type="PRINTS" id="PR00838">
    <property type="entry name" value="V5ALLERGEN"/>
</dbReference>
<dbReference type="InterPro" id="IPR002413">
    <property type="entry name" value="V5_allergen-like"/>
</dbReference>
<dbReference type="EMBL" id="JAATIQ010000052">
    <property type="protein sequence ID" value="KAF4392565.1"/>
    <property type="molecule type" value="Genomic_DNA"/>
</dbReference>
<evidence type="ECO:0000256" key="2">
    <source>
        <dbReference type="ARBA" id="ARBA00023265"/>
    </source>
</evidence>
<evidence type="ECO:0000259" key="5">
    <source>
        <dbReference type="SMART" id="SM00198"/>
    </source>
</evidence>
<feature type="signal peptide" evidence="4">
    <location>
        <begin position="1"/>
        <end position="22"/>
    </location>
</feature>
<comment type="caution">
    <text evidence="6">The sequence shown here is derived from an EMBL/GenBank/DDBJ whole genome shotgun (WGS) entry which is preliminary data.</text>
</comment>
<feature type="chain" id="PRO_5029507013" description="SCP domain-containing protein" evidence="4">
    <location>
        <begin position="23"/>
        <end position="293"/>
    </location>
</feature>
<evidence type="ECO:0000256" key="4">
    <source>
        <dbReference type="SAM" id="SignalP"/>
    </source>
</evidence>
<dbReference type="FunFam" id="3.40.33.10:FF:000004">
    <property type="entry name" value="CAP, cysteine-rich secretory protein, antigen 5"/>
    <property type="match status" value="1"/>
</dbReference>
<proteinExistence type="predicted"/>
<feature type="domain" description="SCP" evidence="5">
    <location>
        <begin position="68"/>
        <end position="205"/>
    </location>
</feature>
<dbReference type="SUPFAM" id="SSF55797">
    <property type="entry name" value="PR-1-like"/>
    <property type="match status" value="1"/>
</dbReference>
<dbReference type="GO" id="GO:0005576">
    <property type="term" value="C:extracellular region"/>
    <property type="evidence" value="ECO:0007669"/>
    <property type="project" value="InterPro"/>
</dbReference>
<dbReference type="Proteomes" id="UP000583929">
    <property type="component" value="Unassembled WGS sequence"/>
</dbReference>
<dbReference type="Pfam" id="PF00188">
    <property type="entry name" value="CAP"/>
    <property type="match status" value="1"/>
</dbReference>
<dbReference type="InterPro" id="IPR035940">
    <property type="entry name" value="CAP_sf"/>
</dbReference>
<keyword evidence="7" id="KW-1185">Reference proteome</keyword>
<dbReference type="InterPro" id="IPR018244">
    <property type="entry name" value="Allrgn_V5/Tpx1_CS"/>
</dbReference>
<evidence type="ECO:0000313" key="6">
    <source>
        <dbReference type="EMBL" id="KAF4392565.1"/>
    </source>
</evidence>
<sequence>MVKPHLLSLSLLFIILCTSKYSQQTFDNNNFLMSFSQPNQILDYLNNTTYAVSAYGASHKHLCFHCLSASSRFLAAHNIARAKKGEPPLFWDVKLARHARRWASQRKADCALKHSFQDGELTLGENIFWGGGSDWTPANAVESWMEEEKDYSYESNSCANSKMCGHYTQIVWQSTKRVGCARVICDNKDTFMICNYDPTVGNSGPRLDPSPKPQTWTPNPVPEPGPEPQAQPYSQTQHSNPDQNPKPNPRPKPRPLALELGPQPGLRPRPRDRNPDLNPNSDLDPEPQTQAWT</sequence>
<keyword evidence="4" id="KW-0732">Signal</keyword>
<reference evidence="6 7" key="1">
    <citation type="journal article" date="2020" name="bioRxiv">
        <title>Sequence and annotation of 42 cannabis genomes reveals extensive copy number variation in cannabinoid synthesis and pathogen resistance genes.</title>
        <authorList>
            <person name="Mckernan K.J."/>
            <person name="Helbert Y."/>
            <person name="Kane L.T."/>
            <person name="Ebling H."/>
            <person name="Zhang L."/>
            <person name="Liu B."/>
            <person name="Eaton Z."/>
            <person name="Mclaughlin S."/>
            <person name="Kingan S."/>
            <person name="Baybayan P."/>
            <person name="Concepcion G."/>
            <person name="Jordan M."/>
            <person name="Riva A."/>
            <person name="Barbazuk W."/>
            <person name="Harkins T."/>
        </authorList>
    </citation>
    <scope>NUCLEOTIDE SEQUENCE [LARGE SCALE GENOMIC DNA]</scope>
    <source>
        <strain evidence="7">cv. Jamaican Lion 4</strain>
        <tissue evidence="6">Leaf</tissue>
    </source>
</reference>
<dbReference type="InterPro" id="IPR014044">
    <property type="entry name" value="CAP_dom"/>
</dbReference>
<keyword evidence="2" id="KW-0611">Plant defense</keyword>
<evidence type="ECO:0000256" key="3">
    <source>
        <dbReference type="SAM" id="MobiDB-lite"/>
    </source>
</evidence>
<protein>
    <recommendedName>
        <fullName evidence="5">SCP domain-containing protein</fullName>
    </recommendedName>
</protein>
<dbReference type="Gene3D" id="3.40.33.10">
    <property type="entry name" value="CAP"/>
    <property type="match status" value="1"/>
</dbReference>
<keyword evidence="2" id="KW-0568">Pathogenesis-related protein</keyword>
<feature type="compositionally biased region" description="Polar residues" evidence="3">
    <location>
        <begin position="233"/>
        <end position="243"/>
    </location>
</feature>
<feature type="region of interest" description="Disordered" evidence="3">
    <location>
        <begin position="198"/>
        <end position="293"/>
    </location>
</feature>
<dbReference type="PRINTS" id="PR00837">
    <property type="entry name" value="V5TPXLIKE"/>
</dbReference>
<dbReference type="SMART" id="SM00198">
    <property type="entry name" value="SCP"/>
    <property type="match status" value="1"/>
</dbReference>
<name>A0A7J6HBW4_CANSA</name>